<keyword evidence="2" id="KW-0812">Transmembrane</keyword>
<evidence type="ECO:0000313" key="4">
    <source>
        <dbReference type="Proteomes" id="UP000199341"/>
    </source>
</evidence>
<reference evidence="3 4" key="1">
    <citation type="submission" date="2016-10" db="EMBL/GenBank/DDBJ databases">
        <authorList>
            <person name="de Groot N.N."/>
        </authorList>
    </citation>
    <scope>NUCLEOTIDE SEQUENCE [LARGE SCALE GENOMIC DNA]</scope>
    <source>
        <strain evidence="3 4">CGMCC 4.2022</strain>
    </source>
</reference>
<proteinExistence type="predicted"/>
<evidence type="ECO:0008006" key="5">
    <source>
        <dbReference type="Google" id="ProtNLM"/>
    </source>
</evidence>
<dbReference type="AlphaFoldDB" id="A0A1G9V1B1"/>
<sequence>MRERAPAARGHTPGMDSQQVPPKPPFPPDRTGGPGRTDGLDTPPAPARGPRRPVRLAVSAAVLAVAVAVVLGVVLSGNGTAHHAAAAHPAPEFHAGDTGLVVLDGVSGRIRVTADPHAHGVAGRFVRSDGRALPLHAATEADPATGRDALAVRCGDGDGGDVPCAGDLVLTVPQHTGLRLRQTSGETLVSGLHGDVAIDAASVRLTARGLRPDRAEVTVTSGSADLAFAAAPHDVAVRATSASVALRLPAAGAGYAVTENAASADVRVGVPRDPGSAHHVSLTVTSGSLAVLPS</sequence>
<feature type="transmembrane region" description="Helical" evidence="2">
    <location>
        <begin position="56"/>
        <end position="75"/>
    </location>
</feature>
<evidence type="ECO:0000256" key="1">
    <source>
        <dbReference type="SAM" id="MobiDB-lite"/>
    </source>
</evidence>
<keyword evidence="2" id="KW-0472">Membrane</keyword>
<keyword evidence="2" id="KW-1133">Transmembrane helix</keyword>
<evidence type="ECO:0000256" key="2">
    <source>
        <dbReference type="SAM" id="Phobius"/>
    </source>
</evidence>
<keyword evidence="4" id="KW-1185">Reference proteome</keyword>
<dbReference type="EMBL" id="FNIE01000001">
    <property type="protein sequence ID" value="SDM65893.1"/>
    <property type="molecule type" value="Genomic_DNA"/>
</dbReference>
<name>A0A1G9V1B1_9ACTN</name>
<gene>
    <name evidence="3" type="ORF">SAMN05216259_10184</name>
</gene>
<dbReference type="Proteomes" id="UP000199341">
    <property type="component" value="Unassembled WGS sequence"/>
</dbReference>
<protein>
    <recommendedName>
        <fullName evidence="5">Adhesin domain-containing protein</fullName>
    </recommendedName>
</protein>
<organism evidence="3 4">
    <name type="scientific">Actinacidiphila guanduensis</name>
    <dbReference type="NCBI Taxonomy" id="310781"/>
    <lineage>
        <taxon>Bacteria</taxon>
        <taxon>Bacillati</taxon>
        <taxon>Actinomycetota</taxon>
        <taxon>Actinomycetes</taxon>
        <taxon>Kitasatosporales</taxon>
        <taxon>Streptomycetaceae</taxon>
        <taxon>Actinacidiphila</taxon>
    </lineage>
</organism>
<accession>A0A1G9V1B1</accession>
<feature type="region of interest" description="Disordered" evidence="1">
    <location>
        <begin position="1"/>
        <end position="52"/>
    </location>
</feature>
<evidence type="ECO:0000313" key="3">
    <source>
        <dbReference type="EMBL" id="SDM65893.1"/>
    </source>
</evidence>